<accession>A0A318JUZ9</accession>
<dbReference type="Proteomes" id="UP000247569">
    <property type="component" value="Unassembled WGS sequence"/>
</dbReference>
<feature type="domain" description="Asparagine synthetase" evidence="1">
    <location>
        <begin position="7"/>
        <end position="108"/>
    </location>
</feature>
<keyword evidence="3" id="KW-1185">Reference proteome</keyword>
<comment type="caution">
    <text evidence="2">The sequence shown here is derived from an EMBL/GenBank/DDBJ whole genome shotgun (WGS) entry which is preliminary data.</text>
</comment>
<reference evidence="2 3" key="1">
    <citation type="submission" date="2018-05" db="EMBL/GenBank/DDBJ databases">
        <title>Genomic Encyclopedia of Type Strains, Phase IV (KMG-IV): sequencing the most valuable type-strain genomes for metagenomic binning, comparative biology and taxonomic classification.</title>
        <authorList>
            <person name="Goeker M."/>
        </authorList>
    </citation>
    <scope>NUCLEOTIDE SEQUENCE [LARGE SCALE GENOMIC DNA]</scope>
    <source>
        <strain evidence="2 3">DSM 44704</strain>
    </source>
</reference>
<name>A0A318JUZ9_9NOCA</name>
<proteinExistence type="predicted"/>
<evidence type="ECO:0000313" key="2">
    <source>
        <dbReference type="EMBL" id="PXX58078.1"/>
    </source>
</evidence>
<evidence type="ECO:0000313" key="3">
    <source>
        <dbReference type="Proteomes" id="UP000247569"/>
    </source>
</evidence>
<dbReference type="AlphaFoldDB" id="A0A318JUZ9"/>
<dbReference type="GO" id="GO:0004066">
    <property type="term" value="F:asparagine synthase (glutamine-hydrolyzing) activity"/>
    <property type="evidence" value="ECO:0007669"/>
    <property type="project" value="InterPro"/>
</dbReference>
<dbReference type="GO" id="GO:0006529">
    <property type="term" value="P:asparagine biosynthetic process"/>
    <property type="evidence" value="ECO:0007669"/>
    <property type="project" value="InterPro"/>
</dbReference>
<organism evidence="2 3">
    <name type="scientific">Nocardia tenerifensis</name>
    <dbReference type="NCBI Taxonomy" id="228006"/>
    <lineage>
        <taxon>Bacteria</taxon>
        <taxon>Bacillati</taxon>
        <taxon>Actinomycetota</taxon>
        <taxon>Actinomycetes</taxon>
        <taxon>Mycobacteriales</taxon>
        <taxon>Nocardiaceae</taxon>
        <taxon>Nocardia</taxon>
    </lineage>
</organism>
<dbReference type="Pfam" id="PF00733">
    <property type="entry name" value="Asn_synthase"/>
    <property type="match status" value="1"/>
</dbReference>
<evidence type="ECO:0000259" key="1">
    <source>
        <dbReference type="Pfam" id="PF00733"/>
    </source>
</evidence>
<sequence>MTDSDNVDQIFDEPCGLVLDRRWRSLVYLAGEHGSWLHLCGLGGDELLSAAPAHLHDMVFRTPRTALRNLRGHAALDRWRYAAALRQLLDRRSYRDWLARFAAGPTDPPVSARFPVLECIGHGAARAGCSARRKSLGAHTIVPVRDDTEMAMLVADEVAKIHSVKLVESLQGYLVRPRVCMLDWDYGDRHPEFREPRYPGYIVAEFPESGTGIAYSEHGFGPTYPWGLIWLERPGFGMDSGWFATLEAAFRDSMAWSEPPPPGYEVD</sequence>
<gene>
    <name evidence="2" type="ORF">DFR70_11551</name>
</gene>
<protein>
    <submittedName>
        <fullName evidence="2">Asparagine synthase</fullName>
    </submittedName>
</protein>
<dbReference type="EMBL" id="QJKF01000015">
    <property type="protein sequence ID" value="PXX58078.1"/>
    <property type="molecule type" value="Genomic_DNA"/>
</dbReference>
<dbReference type="InterPro" id="IPR001962">
    <property type="entry name" value="Asn_synthase"/>
</dbReference>